<dbReference type="GO" id="GO:0016757">
    <property type="term" value="F:glycosyltransferase activity"/>
    <property type="evidence" value="ECO:0007669"/>
    <property type="project" value="TreeGrafter"/>
</dbReference>
<dbReference type="PANTHER" id="PTHR45947">
    <property type="entry name" value="SULFOQUINOVOSYL TRANSFERASE SQD2"/>
    <property type="match status" value="1"/>
</dbReference>
<dbReference type="SUPFAM" id="SSF53756">
    <property type="entry name" value="UDP-Glycosyltransferase/glycogen phosphorylase"/>
    <property type="match status" value="1"/>
</dbReference>
<evidence type="ECO:0000313" key="3">
    <source>
        <dbReference type="Proteomes" id="UP000463961"/>
    </source>
</evidence>
<dbReference type="EMBL" id="AP022345">
    <property type="protein sequence ID" value="BBU69847.1"/>
    <property type="molecule type" value="Genomic_DNA"/>
</dbReference>
<reference evidence="3" key="1">
    <citation type="submission" date="2020-01" db="EMBL/GenBank/DDBJ databases">
        <title>Phosphoaccumulans saitamaens gen. nov., sp. nov., a polyphosphate accumulating bacterium isolated from surface river water.</title>
        <authorList>
            <person name="Watanabe K."/>
            <person name="Suda W."/>
        </authorList>
    </citation>
    <scope>NUCLEOTIDE SEQUENCE [LARGE SCALE GENOMIC DNA]</scope>
    <source>
        <strain evidence="3">ICHIAU1</strain>
    </source>
</reference>
<name>A0A7R6TNR4_9RHOO</name>
<dbReference type="Pfam" id="PF13692">
    <property type="entry name" value="Glyco_trans_1_4"/>
    <property type="match status" value="1"/>
</dbReference>
<organism evidence="2 3">
    <name type="scientific">Fluviibacter phosphoraccumulans</name>
    <dbReference type="NCBI Taxonomy" id="1751046"/>
    <lineage>
        <taxon>Bacteria</taxon>
        <taxon>Pseudomonadati</taxon>
        <taxon>Pseudomonadota</taxon>
        <taxon>Betaproteobacteria</taxon>
        <taxon>Rhodocyclales</taxon>
        <taxon>Fluviibacteraceae</taxon>
        <taxon>Fluviibacter</taxon>
    </lineage>
</organism>
<dbReference type="Proteomes" id="UP000463961">
    <property type="component" value="Chromosome"/>
</dbReference>
<dbReference type="InterPro" id="IPR028098">
    <property type="entry name" value="Glyco_trans_4-like_N"/>
</dbReference>
<sequence>MDSIVIEQLAAPKKSLRLAIVTETYPPEVNGVALSLSRFVEGLCALNHDIQLIRPRQQSDKTAAPRAELQELLTLGLPIPNYPNLKMGLPAKKRLVSQWSKRRPDLVHIVTEGPLGWSALEAARKLKIPVSSDFRTNFHSYSQHYGIGWLKRPIVGYLKKFHNKTALTTVPTERMKHELTSIGFKNVRVLSRGVNAELYTPDRRSRELRSSWGVTDDDFVIVHVGRLAAEKNLDLLISTFESIVKIDSKVRLVLVGDGPESAQITARVPNAVLSGMRLGVDLATHYASGDLFVFPSKTETFGNVTLEAMASGLPIVAFDYAAATQYVTPGQNGLLAPLDHDKDFHKAAIALHKIFRENKLAYNQMRHLARDRAVQENWPNVVNQFESMLMHTASTTAY</sequence>
<dbReference type="OrthoDB" id="9802525at2"/>
<dbReference type="RefSeq" id="WP_162049481.1">
    <property type="nucleotide sequence ID" value="NZ_AP022345.1"/>
</dbReference>
<accession>A0A7R6TNR4</accession>
<dbReference type="Gene3D" id="3.40.50.2000">
    <property type="entry name" value="Glycogen Phosphorylase B"/>
    <property type="match status" value="2"/>
</dbReference>
<keyword evidence="2" id="KW-0808">Transferase</keyword>
<evidence type="ECO:0000313" key="2">
    <source>
        <dbReference type="EMBL" id="BBU69847.1"/>
    </source>
</evidence>
<dbReference type="AlphaFoldDB" id="A0A7R6TNR4"/>
<dbReference type="PANTHER" id="PTHR45947:SF3">
    <property type="entry name" value="SULFOQUINOVOSYL TRANSFERASE SQD2"/>
    <property type="match status" value="1"/>
</dbReference>
<keyword evidence="3" id="KW-1185">Reference proteome</keyword>
<dbReference type="InterPro" id="IPR050194">
    <property type="entry name" value="Glycosyltransferase_grp1"/>
</dbReference>
<proteinExistence type="predicted"/>
<dbReference type="Pfam" id="PF13439">
    <property type="entry name" value="Glyco_transf_4"/>
    <property type="match status" value="1"/>
</dbReference>
<dbReference type="CDD" id="cd03814">
    <property type="entry name" value="GT4-like"/>
    <property type="match status" value="1"/>
</dbReference>
<gene>
    <name evidence="2" type="ORF">ICHIAU1_21300</name>
</gene>
<feature type="domain" description="Glycosyltransferase subfamily 4-like N-terminal" evidence="1">
    <location>
        <begin position="29"/>
        <end position="197"/>
    </location>
</feature>
<evidence type="ECO:0000259" key="1">
    <source>
        <dbReference type="Pfam" id="PF13439"/>
    </source>
</evidence>
<protein>
    <submittedName>
        <fullName evidence="2">Glycosyl transferase</fullName>
    </submittedName>
</protein>